<reference evidence="1 2" key="1">
    <citation type="journal article" date="2016" name="Nat. Commun.">
        <title>Thousands of microbial genomes shed light on interconnected biogeochemical processes in an aquifer system.</title>
        <authorList>
            <person name="Anantharaman K."/>
            <person name="Brown C.T."/>
            <person name="Hug L.A."/>
            <person name="Sharon I."/>
            <person name="Castelle C.J."/>
            <person name="Probst A.J."/>
            <person name="Thomas B.C."/>
            <person name="Singh A."/>
            <person name="Wilkins M.J."/>
            <person name="Karaoz U."/>
            <person name="Brodie E.L."/>
            <person name="Williams K.H."/>
            <person name="Hubbard S.S."/>
            <person name="Banfield J.F."/>
        </authorList>
    </citation>
    <scope>NUCLEOTIDE SEQUENCE [LARGE SCALE GENOMIC DNA]</scope>
</reference>
<accession>A0A1F7YFV9</accession>
<protein>
    <submittedName>
        <fullName evidence="1">Uncharacterized protein</fullName>
    </submittedName>
</protein>
<dbReference type="EMBL" id="MGGI01000020">
    <property type="protein sequence ID" value="OGM25769.1"/>
    <property type="molecule type" value="Genomic_DNA"/>
</dbReference>
<evidence type="ECO:0000313" key="1">
    <source>
        <dbReference type="EMBL" id="OGM25769.1"/>
    </source>
</evidence>
<gene>
    <name evidence="1" type="ORF">A2627_01705</name>
</gene>
<dbReference type="Proteomes" id="UP000178851">
    <property type="component" value="Unassembled WGS sequence"/>
</dbReference>
<proteinExistence type="predicted"/>
<name>A0A1F7YFV9_9BACT</name>
<evidence type="ECO:0000313" key="2">
    <source>
        <dbReference type="Proteomes" id="UP000178851"/>
    </source>
</evidence>
<comment type="caution">
    <text evidence="1">The sequence shown here is derived from an EMBL/GenBank/DDBJ whole genome shotgun (WGS) entry which is preliminary data.</text>
</comment>
<dbReference type="AlphaFoldDB" id="A0A1F7YFV9"/>
<organism evidence="1 2">
    <name type="scientific">Candidatus Woesebacteria bacterium RIFCSPHIGHO2_01_FULL_39_28</name>
    <dbReference type="NCBI Taxonomy" id="1802496"/>
    <lineage>
        <taxon>Bacteria</taxon>
        <taxon>Candidatus Woeseibacteriota</taxon>
    </lineage>
</organism>
<sequence length="105" mass="12280">MNKVDTKAKVLDIAMNLNRLGNWAADDYDAKKERIKTFLGNTTFYIKSLDTSQFPVTFANTFKDFNREYTLLEKEALVRPKETIVWAEKMMTWGNILTHRSKLLD</sequence>